<protein>
    <submittedName>
        <fullName evidence="1">Uncharacterized protein</fullName>
    </submittedName>
</protein>
<keyword evidence="2" id="KW-1185">Reference proteome</keyword>
<dbReference type="EMBL" id="BMAW01067291">
    <property type="protein sequence ID" value="GFT59079.1"/>
    <property type="molecule type" value="Genomic_DNA"/>
</dbReference>
<evidence type="ECO:0000313" key="2">
    <source>
        <dbReference type="Proteomes" id="UP000887013"/>
    </source>
</evidence>
<dbReference type="AlphaFoldDB" id="A0A8X6P9N1"/>
<organism evidence="1 2">
    <name type="scientific">Nephila pilipes</name>
    <name type="common">Giant wood spider</name>
    <name type="synonym">Nephila maculata</name>
    <dbReference type="NCBI Taxonomy" id="299642"/>
    <lineage>
        <taxon>Eukaryota</taxon>
        <taxon>Metazoa</taxon>
        <taxon>Ecdysozoa</taxon>
        <taxon>Arthropoda</taxon>
        <taxon>Chelicerata</taxon>
        <taxon>Arachnida</taxon>
        <taxon>Araneae</taxon>
        <taxon>Araneomorphae</taxon>
        <taxon>Entelegynae</taxon>
        <taxon>Araneoidea</taxon>
        <taxon>Nephilidae</taxon>
        <taxon>Nephila</taxon>
    </lineage>
</organism>
<sequence length="168" mass="19895">MQTCVHKDCKAYSFIRELKRPIKLDDEYQCVWDEPKIKKTRYDKLIGKLDFWTQNFTTENKLNQCMIGSKVQTGNFVLDSTLYVTCKMHQPFVFCPSSSTIGIEKVGTEQETTIHYKILANNPPYAFIKDKKLQRFQYEYNILNDHQTMDALVYHDYTIQTNLDNFYS</sequence>
<proteinExistence type="predicted"/>
<comment type="caution">
    <text evidence="1">The sequence shown here is derived from an EMBL/GenBank/DDBJ whole genome shotgun (WGS) entry which is preliminary data.</text>
</comment>
<reference evidence="1" key="1">
    <citation type="submission" date="2020-08" db="EMBL/GenBank/DDBJ databases">
        <title>Multicomponent nature underlies the extraordinary mechanical properties of spider dragline silk.</title>
        <authorList>
            <person name="Kono N."/>
            <person name="Nakamura H."/>
            <person name="Mori M."/>
            <person name="Yoshida Y."/>
            <person name="Ohtoshi R."/>
            <person name="Malay A.D."/>
            <person name="Moran D.A.P."/>
            <person name="Tomita M."/>
            <person name="Numata K."/>
            <person name="Arakawa K."/>
        </authorList>
    </citation>
    <scope>NUCLEOTIDE SEQUENCE</scope>
</reference>
<dbReference type="Proteomes" id="UP000887013">
    <property type="component" value="Unassembled WGS sequence"/>
</dbReference>
<name>A0A8X6P9N1_NEPPI</name>
<dbReference type="OrthoDB" id="6431932at2759"/>
<accession>A0A8X6P9N1</accession>
<gene>
    <name evidence="1" type="primary">AVEN_15698_1</name>
    <name evidence="1" type="ORF">NPIL_204801</name>
</gene>
<evidence type="ECO:0000313" key="1">
    <source>
        <dbReference type="EMBL" id="GFT59079.1"/>
    </source>
</evidence>